<proteinExistence type="predicted"/>
<sequence length="139" mass="14587">MTGRLVRAVLGWVFPTYGRHRAAAAPQPAPVPPPRRPHRRLPRHKSPYAHDAASGGLFMDTRRLVRPYVPAPYISPACHIGTHAACDKGAAESEVVAAPGVRWEICCCACHVGGGAAGRHQPAGSFVSVLNTVPSGAAA</sequence>
<feature type="region of interest" description="Disordered" evidence="1">
    <location>
        <begin position="23"/>
        <end position="47"/>
    </location>
</feature>
<evidence type="ECO:0000256" key="1">
    <source>
        <dbReference type="SAM" id="MobiDB-lite"/>
    </source>
</evidence>
<reference evidence="2 3" key="1">
    <citation type="submission" date="2017-04" db="EMBL/GenBank/DDBJ databases">
        <title>Complete Genome Sequence of Streptomyces gilvosporeus F607, a Capable Producer of Natamycin.</title>
        <authorList>
            <person name="Zong G."/>
            <person name="Zhong C."/>
            <person name="Fu J."/>
            <person name="Qin R."/>
            <person name="Cao G."/>
        </authorList>
    </citation>
    <scope>NUCLEOTIDE SEQUENCE [LARGE SCALE GENOMIC DNA]</scope>
    <source>
        <strain evidence="2 3">F607</strain>
    </source>
</reference>
<name>A0A1V0TUZ9_9ACTN</name>
<accession>A0A1V0TUZ9</accession>
<dbReference type="Proteomes" id="UP000192726">
    <property type="component" value="Chromosome"/>
</dbReference>
<protein>
    <submittedName>
        <fullName evidence="2">Uncharacterized protein</fullName>
    </submittedName>
</protein>
<gene>
    <name evidence="2" type="ORF">B1H19_23750</name>
</gene>
<feature type="compositionally biased region" description="Basic residues" evidence="1">
    <location>
        <begin position="35"/>
        <end position="47"/>
    </location>
</feature>
<organism evidence="2 3">
    <name type="scientific">Streptomyces gilvosporeus</name>
    <dbReference type="NCBI Taxonomy" id="553510"/>
    <lineage>
        <taxon>Bacteria</taxon>
        <taxon>Bacillati</taxon>
        <taxon>Actinomycetota</taxon>
        <taxon>Actinomycetes</taxon>
        <taxon>Kitasatosporales</taxon>
        <taxon>Streptomycetaceae</taxon>
        <taxon>Streptomyces</taxon>
    </lineage>
</organism>
<keyword evidence="3" id="KW-1185">Reference proteome</keyword>
<dbReference type="AlphaFoldDB" id="A0A1V0TUZ9"/>
<dbReference type="STRING" id="553510.B1H19_23750"/>
<evidence type="ECO:0000313" key="3">
    <source>
        <dbReference type="Proteomes" id="UP000192726"/>
    </source>
</evidence>
<dbReference type="KEGG" id="sgv:B1H19_23750"/>
<evidence type="ECO:0000313" key="2">
    <source>
        <dbReference type="EMBL" id="ARF56784.1"/>
    </source>
</evidence>
<dbReference type="EMBL" id="CP020569">
    <property type="protein sequence ID" value="ARF56784.1"/>
    <property type="molecule type" value="Genomic_DNA"/>
</dbReference>